<gene>
    <name evidence="7" type="ORF">NFI88_14140</name>
</gene>
<dbReference type="PRINTS" id="PR00344">
    <property type="entry name" value="BCTRLSENSOR"/>
</dbReference>
<dbReference type="PANTHER" id="PTHR43065:SF42">
    <property type="entry name" value="TWO-COMPONENT SENSOR PPRA"/>
    <property type="match status" value="1"/>
</dbReference>
<accession>A0ABT1W052</accession>
<proteinExistence type="predicted"/>
<dbReference type="PROSITE" id="PS50109">
    <property type="entry name" value="HIS_KIN"/>
    <property type="match status" value="1"/>
</dbReference>
<reference evidence="7 8" key="1">
    <citation type="submission" date="2022-06" db="EMBL/GenBank/DDBJ databases">
        <title>Rhizosaccharibacter gen. nov. sp. nov. KSS12, endophytic bacteria isolated from sugarcane.</title>
        <authorList>
            <person name="Pitiwittayakul N."/>
        </authorList>
    </citation>
    <scope>NUCLEOTIDE SEQUENCE [LARGE SCALE GENOMIC DNA]</scope>
    <source>
        <strain evidence="7 8">KSS12</strain>
    </source>
</reference>
<dbReference type="InterPro" id="IPR011006">
    <property type="entry name" value="CheY-like_superfamily"/>
</dbReference>
<dbReference type="InterPro" id="IPR001789">
    <property type="entry name" value="Sig_transdc_resp-reg_receiver"/>
</dbReference>
<evidence type="ECO:0000256" key="1">
    <source>
        <dbReference type="ARBA" id="ARBA00000085"/>
    </source>
</evidence>
<dbReference type="Pfam" id="PF02518">
    <property type="entry name" value="HATPase_c"/>
    <property type="match status" value="1"/>
</dbReference>
<keyword evidence="8" id="KW-1185">Reference proteome</keyword>
<dbReference type="EC" id="2.7.13.3" evidence="2"/>
<dbReference type="SMART" id="SM00387">
    <property type="entry name" value="HATPase_c"/>
    <property type="match status" value="1"/>
</dbReference>
<feature type="modified residue" description="4-aspartylphosphate" evidence="4">
    <location>
        <position position="639"/>
    </location>
</feature>
<evidence type="ECO:0000259" key="5">
    <source>
        <dbReference type="PROSITE" id="PS50109"/>
    </source>
</evidence>
<dbReference type="InterPro" id="IPR005467">
    <property type="entry name" value="His_kinase_dom"/>
</dbReference>
<feature type="domain" description="Histidine kinase" evidence="5">
    <location>
        <begin position="334"/>
        <end position="566"/>
    </location>
</feature>
<comment type="catalytic activity">
    <reaction evidence="1">
        <text>ATP + protein L-histidine = ADP + protein N-phospho-L-histidine.</text>
        <dbReference type="EC" id="2.7.13.3"/>
    </reaction>
</comment>
<dbReference type="Pfam" id="PF00072">
    <property type="entry name" value="Response_reg"/>
    <property type="match status" value="1"/>
</dbReference>
<evidence type="ECO:0000313" key="8">
    <source>
        <dbReference type="Proteomes" id="UP001524547"/>
    </source>
</evidence>
<dbReference type="SUPFAM" id="SSF55874">
    <property type="entry name" value="ATPase domain of HSP90 chaperone/DNA topoisomerase II/histidine kinase"/>
    <property type="match status" value="1"/>
</dbReference>
<evidence type="ECO:0000256" key="4">
    <source>
        <dbReference type="PROSITE-ProRule" id="PRU00169"/>
    </source>
</evidence>
<feature type="domain" description="Response regulatory" evidence="6">
    <location>
        <begin position="588"/>
        <end position="714"/>
    </location>
</feature>
<dbReference type="PANTHER" id="PTHR43065">
    <property type="entry name" value="SENSOR HISTIDINE KINASE"/>
    <property type="match status" value="1"/>
</dbReference>
<dbReference type="InterPro" id="IPR036890">
    <property type="entry name" value="HATPase_C_sf"/>
</dbReference>
<dbReference type="CDD" id="cd00082">
    <property type="entry name" value="HisKA"/>
    <property type="match status" value="1"/>
</dbReference>
<dbReference type="RefSeq" id="WP_422920724.1">
    <property type="nucleotide sequence ID" value="NZ_JAMZEJ010000008.1"/>
</dbReference>
<evidence type="ECO:0000313" key="7">
    <source>
        <dbReference type="EMBL" id="MCQ8241976.1"/>
    </source>
</evidence>
<keyword evidence="7" id="KW-0067">ATP-binding</keyword>
<comment type="caution">
    <text evidence="7">The sequence shown here is derived from an EMBL/GenBank/DDBJ whole genome shotgun (WGS) entry which is preliminary data.</text>
</comment>
<evidence type="ECO:0000256" key="2">
    <source>
        <dbReference type="ARBA" id="ARBA00012438"/>
    </source>
</evidence>
<dbReference type="EMBL" id="JAMZEJ010000008">
    <property type="protein sequence ID" value="MCQ8241976.1"/>
    <property type="molecule type" value="Genomic_DNA"/>
</dbReference>
<dbReference type="Gene3D" id="3.40.50.2300">
    <property type="match status" value="1"/>
</dbReference>
<dbReference type="SUPFAM" id="SSF52172">
    <property type="entry name" value="CheY-like"/>
    <property type="match status" value="1"/>
</dbReference>
<dbReference type="InterPro" id="IPR036097">
    <property type="entry name" value="HisK_dim/P_sf"/>
</dbReference>
<protein>
    <recommendedName>
        <fullName evidence="2">histidine kinase</fullName>
        <ecNumber evidence="2">2.7.13.3</ecNumber>
    </recommendedName>
</protein>
<dbReference type="Pfam" id="PF12860">
    <property type="entry name" value="PAS_7"/>
    <property type="match status" value="1"/>
</dbReference>
<evidence type="ECO:0000256" key="3">
    <source>
        <dbReference type="ARBA" id="ARBA00022553"/>
    </source>
</evidence>
<dbReference type="InterPro" id="IPR003661">
    <property type="entry name" value="HisK_dim/P_dom"/>
</dbReference>
<dbReference type="SUPFAM" id="SSF47384">
    <property type="entry name" value="Homodimeric domain of signal transducing histidine kinase"/>
    <property type="match status" value="1"/>
</dbReference>
<dbReference type="SMART" id="SM00448">
    <property type="entry name" value="REC"/>
    <property type="match status" value="1"/>
</dbReference>
<dbReference type="GO" id="GO:0005524">
    <property type="term" value="F:ATP binding"/>
    <property type="evidence" value="ECO:0007669"/>
    <property type="project" value="UniProtKB-KW"/>
</dbReference>
<sequence>MLATLLCTALAAALLLASRQEARQLQEVRARLVSDVEIRDRIDRIARGLVELNAPAEMSSPAEILRRRALLGSALVALPQLTAGLGLDPGSHQAMLRAVDGATAALNDPAGPPDNLAGLRRGFDDVSGRLRARRKPLQDEVARLLNRERLLREAGVVVALGLLSCALLAARSAWHRARRAEDNQRRSDGRLRASLDSLSQGVALFGPDHRLRDWNACFAGLLELPSSVLRPGVPIGAILDAAMPKLSGGDGSPLAALLTPLQAGLVGAATVGGAAPDIWECEGPGGRVLEVRRTLVAGGAGFVLTLSDMTVRVRSTQMLRDAQKMQAVGQLSSGLAHDFNNLLTVILCNLEAVRDELVPGSDGHDDPAARALAGRLDQAVQAARRGGTLTRQLLSFARRQPLEPASLDLNEVLPELVPLLRRTLGPRVQVLFEPTPGLWPINADRAQLDSAVLNLALNSRDAMPGGGRLTFELANVPVPPEGADGTAREFVRLRVSDTGHGMTPEVAARAFEPFFTTKPPPGDGGGGSGLGLAMLAAFVRQGGGSAAIRSSPGAGTCVEILLPRLLAVPVIPVPLTDAIPARRHGAGTILVVEDDPSLREMVTVTLRSLGYRAIDAADAAEAMRLLSALGGPLDLLLTDIGLPGACDGRELAERILTLRPWAGVLLMSGRGDGDPADAATGAAGPAGGVGGARFPVLGKPFRRDDLARAVAAAMPPPAGVAA</sequence>
<evidence type="ECO:0000259" key="6">
    <source>
        <dbReference type="PROSITE" id="PS50110"/>
    </source>
</evidence>
<dbReference type="PROSITE" id="PS50110">
    <property type="entry name" value="RESPONSE_REGULATORY"/>
    <property type="match status" value="1"/>
</dbReference>
<name>A0ABT1W052_9PROT</name>
<organism evidence="7 8">
    <name type="scientific">Rhizosaccharibacter radicis</name>
    <dbReference type="NCBI Taxonomy" id="2782605"/>
    <lineage>
        <taxon>Bacteria</taxon>
        <taxon>Pseudomonadati</taxon>
        <taxon>Pseudomonadota</taxon>
        <taxon>Alphaproteobacteria</taxon>
        <taxon>Acetobacterales</taxon>
        <taxon>Acetobacteraceae</taxon>
        <taxon>Rhizosaccharibacter</taxon>
    </lineage>
</organism>
<dbReference type="InterPro" id="IPR004358">
    <property type="entry name" value="Sig_transdc_His_kin-like_C"/>
</dbReference>
<dbReference type="SMART" id="SM00388">
    <property type="entry name" value="HisKA"/>
    <property type="match status" value="1"/>
</dbReference>
<dbReference type="Gene3D" id="1.10.287.130">
    <property type="match status" value="1"/>
</dbReference>
<dbReference type="Gene3D" id="3.30.565.10">
    <property type="entry name" value="Histidine kinase-like ATPase, C-terminal domain"/>
    <property type="match status" value="1"/>
</dbReference>
<dbReference type="Proteomes" id="UP001524547">
    <property type="component" value="Unassembled WGS sequence"/>
</dbReference>
<dbReference type="InterPro" id="IPR003594">
    <property type="entry name" value="HATPase_dom"/>
</dbReference>
<keyword evidence="7" id="KW-0547">Nucleotide-binding</keyword>
<keyword evidence="3 4" id="KW-0597">Phosphoprotein</keyword>